<dbReference type="InterPro" id="IPR036291">
    <property type="entry name" value="NAD(P)-bd_dom_sf"/>
</dbReference>
<dbReference type="Gene3D" id="3.40.50.720">
    <property type="entry name" value="NAD(P)-binding Rossmann-like Domain"/>
    <property type="match status" value="1"/>
</dbReference>
<reference evidence="3 4" key="1">
    <citation type="journal article" date="2014" name="Nature">
        <title>An environmental bacterial taxon with a large and distinct metabolic repertoire.</title>
        <authorList>
            <person name="Wilson M.C."/>
            <person name="Mori T."/>
            <person name="Ruckert C."/>
            <person name="Uria A.R."/>
            <person name="Helf M.J."/>
            <person name="Takada K."/>
            <person name="Gernert C."/>
            <person name="Steffens U.A."/>
            <person name="Heycke N."/>
            <person name="Schmitt S."/>
            <person name="Rinke C."/>
            <person name="Helfrich E.J."/>
            <person name="Brachmann A.O."/>
            <person name="Gurgui C."/>
            <person name="Wakimoto T."/>
            <person name="Kracht M."/>
            <person name="Crusemann M."/>
            <person name="Hentschel U."/>
            <person name="Abe I."/>
            <person name="Matsunaga S."/>
            <person name="Kalinowski J."/>
            <person name="Takeyama H."/>
            <person name="Piel J."/>
        </authorList>
    </citation>
    <scope>NUCLEOTIDE SEQUENCE [LARGE SCALE GENOMIC DNA]</scope>
    <source>
        <strain evidence="4">TSY1</strain>
    </source>
</reference>
<comment type="similarity">
    <text evidence="1">Belongs to the short-chain dehydrogenases/reductases (SDR) family.</text>
</comment>
<dbReference type="PANTHER" id="PTHR24321:SF8">
    <property type="entry name" value="ESTRADIOL 17-BETA-DEHYDROGENASE 8-RELATED"/>
    <property type="match status" value="1"/>
</dbReference>
<dbReference type="PROSITE" id="PS00061">
    <property type="entry name" value="ADH_SHORT"/>
    <property type="match status" value="1"/>
</dbReference>
<keyword evidence="2" id="KW-0560">Oxidoreductase</keyword>
<dbReference type="InterPro" id="IPR002347">
    <property type="entry name" value="SDR_fam"/>
</dbReference>
<evidence type="ECO:0008006" key="5">
    <source>
        <dbReference type="Google" id="ProtNLM"/>
    </source>
</evidence>
<keyword evidence="4" id="KW-1185">Reference proteome</keyword>
<dbReference type="NCBIfam" id="NF005559">
    <property type="entry name" value="PRK07231.1"/>
    <property type="match status" value="1"/>
</dbReference>
<dbReference type="Pfam" id="PF13561">
    <property type="entry name" value="adh_short_C2"/>
    <property type="match status" value="1"/>
</dbReference>
<dbReference type="PANTHER" id="PTHR24321">
    <property type="entry name" value="DEHYDROGENASES, SHORT CHAIN"/>
    <property type="match status" value="1"/>
</dbReference>
<accession>W4LP97</accession>
<organism evidence="3 4">
    <name type="scientific">Entotheonella factor</name>
    <dbReference type="NCBI Taxonomy" id="1429438"/>
    <lineage>
        <taxon>Bacteria</taxon>
        <taxon>Pseudomonadati</taxon>
        <taxon>Nitrospinota/Tectimicrobiota group</taxon>
        <taxon>Candidatus Tectimicrobiota</taxon>
        <taxon>Candidatus Entotheonellia</taxon>
        <taxon>Candidatus Entotheonellales</taxon>
        <taxon>Candidatus Entotheonellaceae</taxon>
        <taxon>Candidatus Entotheonella</taxon>
    </lineage>
</organism>
<dbReference type="PRINTS" id="PR00081">
    <property type="entry name" value="GDHRDH"/>
</dbReference>
<sequence>MRLAGKVAIITGSGGGMGAVEAKLFASEGAQVVVADVLEEQGRQVVKEIGDEGGEAIFVRLDVTDEANWQAVVKAAVDQFGKLNVMVNNAGIVGPLDPEESYNTEAWDRLLEINGKGVFLGIKHAIPEMRKDGGGSIVNISSISGFIGQARIHPAYNASKGAVRILTKSIAVKHAHENIRCNSVHPGIMPPMRDQNPALEERVRTMVPMGRVGRREEVAQAVLFLASDDASYITGTELVVDGGYLAL</sequence>
<comment type="caution">
    <text evidence="3">The sequence shown here is derived from an EMBL/GenBank/DDBJ whole genome shotgun (WGS) entry which is preliminary data.</text>
</comment>
<name>W4LP97_ENTF1</name>
<evidence type="ECO:0000256" key="2">
    <source>
        <dbReference type="ARBA" id="ARBA00023002"/>
    </source>
</evidence>
<dbReference type="Proteomes" id="UP000019141">
    <property type="component" value="Unassembled WGS sequence"/>
</dbReference>
<dbReference type="HOGENOM" id="CLU_010194_1_0_7"/>
<dbReference type="FunFam" id="3.40.50.720:FF:000084">
    <property type="entry name" value="Short-chain dehydrogenase reductase"/>
    <property type="match status" value="1"/>
</dbReference>
<dbReference type="PRINTS" id="PR00080">
    <property type="entry name" value="SDRFAMILY"/>
</dbReference>
<dbReference type="InterPro" id="IPR020904">
    <property type="entry name" value="Sc_DH/Rdtase_CS"/>
</dbReference>
<dbReference type="SUPFAM" id="SSF51735">
    <property type="entry name" value="NAD(P)-binding Rossmann-fold domains"/>
    <property type="match status" value="1"/>
</dbReference>
<evidence type="ECO:0000313" key="4">
    <source>
        <dbReference type="Proteomes" id="UP000019141"/>
    </source>
</evidence>
<dbReference type="EMBL" id="AZHW01000469">
    <property type="protein sequence ID" value="ETW99236.1"/>
    <property type="molecule type" value="Genomic_DNA"/>
</dbReference>
<gene>
    <name evidence="3" type="ORF">ETSY1_15770</name>
</gene>
<dbReference type="GO" id="GO:0016491">
    <property type="term" value="F:oxidoreductase activity"/>
    <property type="evidence" value="ECO:0007669"/>
    <property type="project" value="UniProtKB-KW"/>
</dbReference>
<evidence type="ECO:0000313" key="3">
    <source>
        <dbReference type="EMBL" id="ETW99236.1"/>
    </source>
</evidence>
<evidence type="ECO:0000256" key="1">
    <source>
        <dbReference type="ARBA" id="ARBA00006484"/>
    </source>
</evidence>
<dbReference type="AlphaFoldDB" id="W4LP97"/>
<proteinExistence type="inferred from homology"/>
<protein>
    <recommendedName>
        <fullName evidence="5">Cyclopentanol dehydrogenase</fullName>
    </recommendedName>
</protein>